<keyword evidence="8" id="KW-1185">Reference proteome</keyword>
<evidence type="ECO:0000259" key="6">
    <source>
        <dbReference type="PROSITE" id="PS00498"/>
    </source>
</evidence>
<evidence type="ECO:0000259" key="5">
    <source>
        <dbReference type="PROSITE" id="PS00497"/>
    </source>
</evidence>
<dbReference type="EMBL" id="KZ987995">
    <property type="protein sequence ID" value="RKP13544.1"/>
    <property type="molecule type" value="Genomic_DNA"/>
</dbReference>
<evidence type="ECO:0000313" key="8">
    <source>
        <dbReference type="Proteomes" id="UP000267251"/>
    </source>
</evidence>
<evidence type="ECO:0000256" key="2">
    <source>
        <dbReference type="ARBA" id="ARBA00023008"/>
    </source>
</evidence>
<evidence type="ECO:0000313" key="7">
    <source>
        <dbReference type="EMBL" id="RKP13544.1"/>
    </source>
</evidence>
<keyword evidence="1" id="KW-0479">Metal-binding</keyword>
<feature type="domain" description="Tyrosinase copper-binding" evidence="6">
    <location>
        <begin position="253"/>
        <end position="264"/>
    </location>
</feature>
<evidence type="ECO:0000256" key="4">
    <source>
        <dbReference type="SAM" id="SignalP"/>
    </source>
</evidence>
<dbReference type="InterPro" id="IPR008922">
    <property type="entry name" value="Di-copper_centre_dom_sf"/>
</dbReference>
<feature type="domain" description="Tyrosinase copper-binding" evidence="5">
    <location>
        <begin position="90"/>
        <end position="107"/>
    </location>
</feature>
<dbReference type="InterPro" id="IPR050316">
    <property type="entry name" value="Tyrosinase/Hemocyanin"/>
</dbReference>
<feature type="region of interest" description="Disordered" evidence="3">
    <location>
        <begin position="577"/>
        <end position="608"/>
    </location>
</feature>
<feature type="region of interest" description="Disordered" evidence="3">
    <location>
        <begin position="325"/>
        <end position="349"/>
    </location>
</feature>
<keyword evidence="2" id="KW-0186">Copper</keyword>
<feature type="signal peptide" evidence="4">
    <location>
        <begin position="1"/>
        <end position="28"/>
    </location>
</feature>
<dbReference type="AlphaFoldDB" id="A0A4P9Y486"/>
<dbReference type="PROSITE" id="PS51257">
    <property type="entry name" value="PROKAR_LIPOPROTEIN"/>
    <property type="match status" value="1"/>
</dbReference>
<proteinExistence type="predicted"/>
<feature type="compositionally biased region" description="Low complexity" evidence="3">
    <location>
        <begin position="325"/>
        <end position="344"/>
    </location>
</feature>
<dbReference type="GO" id="GO:0046872">
    <property type="term" value="F:metal ion binding"/>
    <property type="evidence" value="ECO:0007669"/>
    <property type="project" value="UniProtKB-KW"/>
</dbReference>
<reference evidence="8" key="1">
    <citation type="journal article" date="2018" name="Nat. Microbiol.">
        <title>Leveraging single-cell genomics to expand the fungal tree of life.</title>
        <authorList>
            <person name="Ahrendt S.R."/>
            <person name="Quandt C.A."/>
            <person name="Ciobanu D."/>
            <person name="Clum A."/>
            <person name="Salamov A."/>
            <person name="Andreopoulos B."/>
            <person name="Cheng J.F."/>
            <person name="Woyke T."/>
            <person name="Pelin A."/>
            <person name="Henrissat B."/>
            <person name="Reynolds N.K."/>
            <person name="Benny G.L."/>
            <person name="Smith M.E."/>
            <person name="James T.Y."/>
            <person name="Grigoriev I.V."/>
        </authorList>
    </citation>
    <scope>NUCLEOTIDE SEQUENCE [LARGE SCALE GENOMIC DNA]</scope>
</reference>
<keyword evidence="4" id="KW-0732">Signal</keyword>
<organism evidence="7 8">
    <name type="scientific">Piptocephalis cylindrospora</name>
    <dbReference type="NCBI Taxonomy" id="1907219"/>
    <lineage>
        <taxon>Eukaryota</taxon>
        <taxon>Fungi</taxon>
        <taxon>Fungi incertae sedis</taxon>
        <taxon>Zoopagomycota</taxon>
        <taxon>Zoopagomycotina</taxon>
        <taxon>Zoopagomycetes</taxon>
        <taxon>Zoopagales</taxon>
        <taxon>Piptocephalidaceae</taxon>
        <taxon>Piptocephalis</taxon>
    </lineage>
</organism>
<dbReference type="Proteomes" id="UP000267251">
    <property type="component" value="Unassembled WGS sequence"/>
</dbReference>
<evidence type="ECO:0000256" key="1">
    <source>
        <dbReference type="ARBA" id="ARBA00022723"/>
    </source>
</evidence>
<dbReference type="Gene3D" id="1.10.1280.10">
    <property type="entry name" value="Di-copper center containing domain from catechol oxidase"/>
    <property type="match status" value="1"/>
</dbReference>
<dbReference type="PROSITE" id="PS00498">
    <property type="entry name" value="TYROSINASE_2"/>
    <property type="match status" value="1"/>
</dbReference>
<dbReference type="PANTHER" id="PTHR11474:SF126">
    <property type="entry name" value="TYROSINASE-LIKE PROTEIN TYR-1-RELATED"/>
    <property type="match status" value="1"/>
</dbReference>
<dbReference type="Pfam" id="PF00264">
    <property type="entry name" value="Tyrosinase"/>
    <property type="match status" value="1"/>
</dbReference>
<dbReference type="OrthoDB" id="6132182at2759"/>
<dbReference type="PROSITE" id="PS00497">
    <property type="entry name" value="TYROSINASE_1"/>
    <property type="match status" value="1"/>
</dbReference>
<dbReference type="SUPFAM" id="SSF48056">
    <property type="entry name" value="Di-copper centre-containing domain"/>
    <property type="match status" value="1"/>
</dbReference>
<gene>
    <name evidence="7" type="ORF">BJ684DRAFT_19977</name>
</gene>
<feature type="chain" id="PRO_5020866486" description="Tyrosinase copper-binding domain-containing protein" evidence="4">
    <location>
        <begin position="29"/>
        <end position="608"/>
    </location>
</feature>
<sequence>MTLFRLPVLLASLALLVIVPGHMPFAHAQAAGGGCPNGVQQRVEFRTLSSDQRSRFFSALKQTMRRSDPSQPSAYDRLVQIHNEHAGPIHGSAVFLPWHRQFVVALEREIQKADPTVTIPYWDWSYDSQAPAQAAVFQPDAFGGNGRGSEVGKPGVYAPNTKGVDGQGRKTYKCVTDGAFAQHRVLIPEDHCMSREWDQGDRLGAFYSTDYIRKVIASSPTYDAFRIALEYAPHGVVHNNIGGDFSSMHSPADPVFFLHHTFVDKIWADWQRLHPNVANTYGGENKNGKAASPSDPLPGLSAKVGNTYSTRDLCYEYKEFRASASPLPTSSLPAASAAGPAGKPEGPDAEADLVRRSLLGGVLGGESNNDNEGGKKQDGLLGGILDGDGLVSGLTSTVFKALDSLTTIVASPIDSLLVSPGDENNLLYLRTPQRVPEDWIAMQGISIEDYRKHEENAHASIIQFNSIEGYISPCALWNRNDTLERLAASGVKDFYADVNGSRIMVGYESGLSPEQAASNIKARMAHTVHGSLQEPYSPEVRQKIEEMAGPDFYDSAPITLPDESHVYGEFYKSHILSPEDCDVPGQEGSQGSRAGKGSQRGEYASEQE</sequence>
<protein>
    <recommendedName>
        <fullName evidence="5 6">Tyrosinase copper-binding domain-containing protein</fullName>
    </recommendedName>
</protein>
<dbReference type="InterPro" id="IPR002227">
    <property type="entry name" value="Tyrosinase_Cu-bd"/>
</dbReference>
<dbReference type="PANTHER" id="PTHR11474">
    <property type="entry name" value="TYROSINASE FAMILY MEMBER"/>
    <property type="match status" value="1"/>
</dbReference>
<dbReference type="PRINTS" id="PR00092">
    <property type="entry name" value="TYROSINASE"/>
</dbReference>
<name>A0A4P9Y486_9FUNG</name>
<evidence type="ECO:0000256" key="3">
    <source>
        <dbReference type="SAM" id="MobiDB-lite"/>
    </source>
</evidence>
<accession>A0A4P9Y486</accession>
<dbReference type="GO" id="GO:0016491">
    <property type="term" value="F:oxidoreductase activity"/>
    <property type="evidence" value="ECO:0007669"/>
    <property type="project" value="InterPro"/>
</dbReference>